<gene>
    <name evidence="2" type="ORF">FB474_2666</name>
</gene>
<dbReference type="EMBL" id="VFOQ01000001">
    <property type="protein sequence ID" value="TQL61258.1"/>
    <property type="molecule type" value="Genomic_DNA"/>
</dbReference>
<dbReference type="AlphaFoldDB" id="A0A542ZLQ5"/>
<keyword evidence="2" id="KW-0808">Transferase</keyword>
<dbReference type="CDD" id="cd02440">
    <property type="entry name" value="AdoMet_MTases"/>
    <property type="match status" value="1"/>
</dbReference>
<comment type="caution">
    <text evidence="2">The sequence shown here is derived from an EMBL/GenBank/DDBJ whole genome shotgun (WGS) entry which is preliminary data.</text>
</comment>
<accession>A0A542ZLQ5</accession>
<dbReference type="InterPro" id="IPR029063">
    <property type="entry name" value="SAM-dependent_MTases_sf"/>
</dbReference>
<feature type="domain" description="Methyltransferase type 11" evidence="1">
    <location>
        <begin position="66"/>
        <end position="161"/>
    </location>
</feature>
<dbReference type="GO" id="GO:0032259">
    <property type="term" value="P:methylation"/>
    <property type="evidence" value="ECO:0007669"/>
    <property type="project" value="UniProtKB-KW"/>
</dbReference>
<dbReference type="GO" id="GO:0008757">
    <property type="term" value="F:S-adenosylmethionine-dependent methyltransferase activity"/>
    <property type="evidence" value="ECO:0007669"/>
    <property type="project" value="InterPro"/>
</dbReference>
<evidence type="ECO:0000313" key="2">
    <source>
        <dbReference type="EMBL" id="TQL61258.1"/>
    </source>
</evidence>
<evidence type="ECO:0000259" key="1">
    <source>
        <dbReference type="Pfam" id="PF08241"/>
    </source>
</evidence>
<dbReference type="Proteomes" id="UP000319514">
    <property type="component" value="Unassembled WGS sequence"/>
</dbReference>
<dbReference type="Pfam" id="PF08241">
    <property type="entry name" value="Methyltransf_11"/>
    <property type="match status" value="1"/>
</dbReference>
<proteinExistence type="predicted"/>
<name>A0A542ZLQ5_9MICO</name>
<sequence length="273" mass="29066">MPDTTMLPAGSILPTTMEVTVGTPELGITGERTVPGIPAENYWFRRHEAVYAALPHHVPRPPRQVLDAGSGEGYGVAAMARLWDAAEVVGVDYDAAAVEHARGTYGSSRCSFVRGPLTSIPLQDNGFDVLLSLQVIEHIWTPRELLGELARVGRPGATVVISTPNRLTFSPGLGRRERPANLFHTREYDAMELAGLVGETLEVDSVLGLHHGPRLTAWEAAHGSLPAAQLAGPPEGWEPALADLVAGVDVADFTLSGEALDASLDLVVVGHVR</sequence>
<dbReference type="SUPFAM" id="SSF53335">
    <property type="entry name" value="S-adenosyl-L-methionine-dependent methyltransferases"/>
    <property type="match status" value="1"/>
</dbReference>
<keyword evidence="3" id="KW-1185">Reference proteome</keyword>
<dbReference type="Gene3D" id="3.40.50.150">
    <property type="entry name" value="Vaccinia Virus protein VP39"/>
    <property type="match status" value="1"/>
</dbReference>
<dbReference type="PANTHER" id="PTHR43464:SF83">
    <property type="entry name" value="MALONYL-[ACYL-CARRIER PROTEIN] O-METHYLTRANSFERASE"/>
    <property type="match status" value="1"/>
</dbReference>
<reference evidence="2 3" key="1">
    <citation type="submission" date="2019-06" db="EMBL/GenBank/DDBJ databases">
        <title>Sequencing the genomes of 1000 actinobacteria strains.</title>
        <authorList>
            <person name="Klenk H.-P."/>
        </authorList>
    </citation>
    <scope>NUCLEOTIDE SEQUENCE [LARGE SCALE GENOMIC DNA]</scope>
    <source>
        <strain evidence="2 3">DSM 18082</strain>
    </source>
</reference>
<protein>
    <submittedName>
        <fullName evidence="2">Methyltransferase family protein</fullName>
    </submittedName>
</protein>
<organism evidence="2 3">
    <name type="scientific">Oryzihumus leptocrescens</name>
    <dbReference type="NCBI Taxonomy" id="297536"/>
    <lineage>
        <taxon>Bacteria</taxon>
        <taxon>Bacillati</taxon>
        <taxon>Actinomycetota</taxon>
        <taxon>Actinomycetes</taxon>
        <taxon>Micrococcales</taxon>
        <taxon>Intrasporangiaceae</taxon>
        <taxon>Oryzihumus</taxon>
    </lineage>
</organism>
<evidence type="ECO:0000313" key="3">
    <source>
        <dbReference type="Proteomes" id="UP000319514"/>
    </source>
</evidence>
<dbReference type="PANTHER" id="PTHR43464">
    <property type="entry name" value="METHYLTRANSFERASE"/>
    <property type="match status" value="1"/>
</dbReference>
<keyword evidence="2" id="KW-0489">Methyltransferase</keyword>
<dbReference type="InterPro" id="IPR013216">
    <property type="entry name" value="Methyltransf_11"/>
</dbReference>